<evidence type="ECO:0000313" key="2">
    <source>
        <dbReference type="EMBL" id="CAB3730809.1"/>
    </source>
</evidence>
<evidence type="ECO:0000259" key="1">
    <source>
        <dbReference type="Pfam" id="PF01230"/>
    </source>
</evidence>
<name>A0A6S7BW91_9BURK</name>
<dbReference type="GO" id="GO:0003824">
    <property type="term" value="F:catalytic activity"/>
    <property type="evidence" value="ECO:0007669"/>
    <property type="project" value="InterPro"/>
</dbReference>
<accession>A0A6S7BW91</accession>
<feature type="domain" description="HIT" evidence="1">
    <location>
        <begin position="2"/>
        <end position="23"/>
    </location>
</feature>
<organism evidence="2 3">
    <name type="scientific">Achromobacter deleyi</name>
    <dbReference type="NCBI Taxonomy" id="1353891"/>
    <lineage>
        <taxon>Bacteria</taxon>
        <taxon>Pseudomonadati</taxon>
        <taxon>Pseudomonadota</taxon>
        <taxon>Betaproteobacteria</taxon>
        <taxon>Burkholderiales</taxon>
        <taxon>Alcaligenaceae</taxon>
        <taxon>Achromobacter</taxon>
    </lineage>
</organism>
<gene>
    <name evidence="2" type="ORF">LMG3458_04825</name>
</gene>
<dbReference type="SUPFAM" id="SSF54197">
    <property type="entry name" value="HIT-like"/>
    <property type="match status" value="1"/>
</dbReference>
<dbReference type="InterPro" id="IPR011146">
    <property type="entry name" value="HIT-like"/>
</dbReference>
<proteinExistence type="predicted"/>
<evidence type="ECO:0000313" key="3">
    <source>
        <dbReference type="Proteomes" id="UP000494111"/>
    </source>
</evidence>
<dbReference type="EMBL" id="CADIJO010000021">
    <property type="protein sequence ID" value="CAB3730809.1"/>
    <property type="molecule type" value="Genomic_DNA"/>
</dbReference>
<dbReference type="InterPro" id="IPR036265">
    <property type="entry name" value="HIT-like_sf"/>
</dbReference>
<dbReference type="Pfam" id="PF01230">
    <property type="entry name" value="HIT"/>
    <property type="match status" value="1"/>
</dbReference>
<protein>
    <recommendedName>
        <fullName evidence="1">HIT domain-containing protein</fullName>
    </recommendedName>
</protein>
<dbReference type="Gene3D" id="3.30.428.10">
    <property type="entry name" value="HIT-like"/>
    <property type="match status" value="1"/>
</dbReference>
<dbReference type="AlphaFoldDB" id="A0A6S7BW91"/>
<dbReference type="PROSITE" id="PS00892">
    <property type="entry name" value="HIT_1"/>
    <property type="match status" value="1"/>
</dbReference>
<dbReference type="Proteomes" id="UP000494111">
    <property type="component" value="Unassembled WGS sequence"/>
</dbReference>
<reference evidence="2 3" key="1">
    <citation type="submission" date="2020-04" db="EMBL/GenBank/DDBJ databases">
        <authorList>
            <person name="De Canck E."/>
        </authorList>
    </citation>
    <scope>NUCLEOTIDE SEQUENCE [LARGE SCALE GENOMIC DNA]</scope>
    <source>
        <strain evidence="2 3">LMG 3458</strain>
    </source>
</reference>
<dbReference type="InterPro" id="IPR019808">
    <property type="entry name" value="Histidine_triad_CS"/>
</dbReference>
<sequence length="34" mass="3636">MINSGVEGGQEVPHLHFHIIGGSRPWKGRVAPTA</sequence>